<feature type="transmembrane region" description="Helical" evidence="8">
    <location>
        <begin position="73"/>
        <end position="92"/>
    </location>
</feature>
<evidence type="ECO:0000256" key="1">
    <source>
        <dbReference type="ARBA" id="ARBA00004141"/>
    </source>
</evidence>
<dbReference type="InterPro" id="IPR004761">
    <property type="entry name" value="Spore_GerAB"/>
</dbReference>
<feature type="transmembrane region" description="Helical" evidence="8">
    <location>
        <begin position="219"/>
        <end position="239"/>
    </location>
</feature>
<reference evidence="9 10" key="1">
    <citation type="submission" date="2021-03" db="EMBL/GenBank/DDBJ databases">
        <title>Whole genome sequence of Metabacillus bambusae BG109.</title>
        <authorList>
            <person name="Jeong J.W."/>
        </authorList>
    </citation>
    <scope>NUCLEOTIDE SEQUENCE [LARGE SCALE GENOMIC DNA]</scope>
    <source>
        <strain evidence="9 10">BG109</strain>
    </source>
</reference>
<feature type="transmembrane region" description="Helical" evidence="8">
    <location>
        <begin position="104"/>
        <end position="131"/>
    </location>
</feature>
<name>A0ABS3N9U9_9BACI</name>
<dbReference type="EMBL" id="JAGDEL010000030">
    <property type="protein sequence ID" value="MBO1515061.1"/>
    <property type="molecule type" value="Genomic_DNA"/>
</dbReference>
<comment type="caution">
    <text evidence="9">The sequence shown here is derived from an EMBL/GenBank/DDBJ whole genome shotgun (WGS) entry which is preliminary data.</text>
</comment>
<feature type="transmembrane region" description="Helical" evidence="8">
    <location>
        <begin position="12"/>
        <end position="30"/>
    </location>
</feature>
<feature type="transmembrane region" description="Helical" evidence="8">
    <location>
        <begin position="36"/>
        <end position="61"/>
    </location>
</feature>
<evidence type="ECO:0000256" key="6">
    <source>
        <dbReference type="ARBA" id="ARBA00022989"/>
    </source>
</evidence>
<accession>A0ABS3N9U9</accession>
<keyword evidence="5 8" id="KW-0812">Transmembrane</keyword>
<keyword evidence="6 8" id="KW-1133">Transmembrane helix</keyword>
<feature type="transmembrane region" description="Helical" evidence="8">
    <location>
        <begin position="269"/>
        <end position="294"/>
    </location>
</feature>
<dbReference type="PANTHER" id="PTHR34975:SF2">
    <property type="entry name" value="SPORE GERMINATION PROTEIN A2"/>
    <property type="match status" value="1"/>
</dbReference>
<comment type="subcellular location">
    <subcellularLocation>
        <location evidence="1">Membrane</location>
        <topology evidence="1">Multi-pass membrane protein</topology>
    </subcellularLocation>
</comment>
<evidence type="ECO:0000256" key="4">
    <source>
        <dbReference type="ARBA" id="ARBA00022544"/>
    </source>
</evidence>
<comment type="similarity">
    <text evidence="2">Belongs to the amino acid-polyamine-organocation (APC) superfamily. Spore germination protein (SGP) (TC 2.A.3.9) family.</text>
</comment>
<feature type="transmembrane region" description="Helical" evidence="8">
    <location>
        <begin position="143"/>
        <end position="162"/>
    </location>
</feature>
<dbReference type="NCBIfam" id="TIGR00912">
    <property type="entry name" value="2A0309"/>
    <property type="match status" value="1"/>
</dbReference>
<sequence>MEQQKISGLQIFYVLVGFEFGTAIILGVGAGAKQDAWLAIMISMLSSLILMGVFTQLSLFYPNDTLVSMLPKIIGKYLSYPVMIIYIFHFIYSAARACRDFGELITSTILVQTPVLVVIGSFMLLIIYCLRGGVETLGRMGEMVFPIYFISMIVIWILLLSMEDFNFKNLSPVMGNGVKPILKETFPGIINFPFGESIIIMMFFPFLKNKRIIRKVGMSVILVGGLLLTLNSIFVLSVLGPEIYGKDWFPFLTATRMVSIADFLERFDALIILMMVAGVFFKVGGWTFGAVIGISQLLKLNQTKSVVLALGTIITPLSLLIATDFGEHLEIGLDYFVPYFHVPLQIIFPILLLGIAFIRKKFNFDNSST</sequence>
<gene>
    <name evidence="9" type="ORF">I7822_25890</name>
</gene>
<keyword evidence="4" id="KW-0309">Germination</keyword>
<proteinExistence type="inferred from homology"/>
<evidence type="ECO:0000256" key="8">
    <source>
        <dbReference type="SAM" id="Phobius"/>
    </source>
</evidence>
<feature type="transmembrane region" description="Helical" evidence="8">
    <location>
        <begin position="335"/>
        <end position="358"/>
    </location>
</feature>
<evidence type="ECO:0000313" key="9">
    <source>
        <dbReference type="EMBL" id="MBO1515061.1"/>
    </source>
</evidence>
<evidence type="ECO:0000313" key="10">
    <source>
        <dbReference type="Proteomes" id="UP000663981"/>
    </source>
</evidence>
<keyword evidence="7 8" id="KW-0472">Membrane</keyword>
<keyword evidence="10" id="KW-1185">Reference proteome</keyword>
<dbReference type="Pfam" id="PF03845">
    <property type="entry name" value="Spore_permease"/>
    <property type="match status" value="1"/>
</dbReference>
<evidence type="ECO:0000256" key="5">
    <source>
        <dbReference type="ARBA" id="ARBA00022692"/>
    </source>
</evidence>
<feature type="transmembrane region" description="Helical" evidence="8">
    <location>
        <begin position="306"/>
        <end position="323"/>
    </location>
</feature>
<evidence type="ECO:0000256" key="3">
    <source>
        <dbReference type="ARBA" id="ARBA00022448"/>
    </source>
</evidence>
<protein>
    <submittedName>
        <fullName evidence="9">Endospore germination permease</fullName>
    </submittedName>
</protein>
<keyword evidence="3" id="KW-0813">Transport</keyword>
<organism evidence="9 10">
    <name type="scientific">Metabacillus bambusae</name>
    <dbReference type="NCBI Taxonomy" id="2795218"/>
    <lineage>
        <taxon>Bacteria</taxon>
        <taxon>Bacillati</taxon>
        <taxon>Bacillota</taxon>
        <taxon>Bacilli</taxon>
        <taxon>Bacillales</taxon>
        <taxon>Bacillaceae</taxon>
        <taxon>Metabacillus</taxon>
    </lineage>
</organism>
<dbReference type="RefSeq" id="WP_207981953.1">
    <property type="nucleotide sequence ID" value="NZ_JAGDEL010000030.1"/>
</dbReference>
<evidence type="ECO:0000256" key="2">
    <source>
        <dbReference type="ARBA" id="ARBA00007998"/>
    </source>
</evidence>
<feature type="transmembrane region" description="Helical" evidence="8">
    <location>
        <begin position="189"/>
        <end position="207"/>
    </location>
</feature>
<dbReference type="Proteomes" id="UP000663981">
    <property type="component" value="Unassembled WGS sequence"/>
</dbReference>
<evidence type="ECO:0000256" key="7">
    <source>
        <dbReference type="ARBA" id="ARBA00023136"/>
    </source>
</evidence>
<dbReference type="PANTHER" id="PTHR34975">
    <property type="entry name" value="SPORE GERMINATION PROTEIN A2"/>
    <property type="match status" value="1"/>
</dbReference>